<dbReference type="PANTHER" id="PTHR10795">
    <property type="entry name" value="PROPROTEIN CONVERTASE SUBTILISIN/KEXIN"/>
    <property type="match status" value="1"/>
</dbReference>
<evidence type="ECO:0000259" key="6">
    <source>
        <dbReference type="Pfam" id="PF17766"/>
    </source>
</evidence>
<dbReference type="Gene3D" id="2.60.40.2310">
    <property type="match status" value="1"/>
</dbReference>
<gene>
    <name evidence="7" type="ORF">CJ030_MR5G000946</name>
</gene>
<dbReference type="Proteomes" id="UP000516437">
    <property type="component" value="Chromosome 5"/>
</dbReference>
<dbReference type="Pfam" id="PF17766">
    <property type="entry name" value="fn3_6"/>
    <property type="match status" value="1"/>
</dbReference>
<dbReference type="InterPro" id="IPR045051">
    <property type="entry name" value="SBT"/>
</dbReference>
<accession>A0A6A1VH22</accession>
<dbReference type="GO" id="GO:0004252">
    <property type="term" value="F:serine-type endopeptidase activity"/>
    <property type="evidence" value="ECO:0007669"/>
    <property type="project" value="InterPro"/>
</dbReference>
<evidence type="ECO:0000259" key="5">
    <source>
        <dbReference type="Pfam" id="PF00082"/>
    </source>
</evidence>
<evidence type="ECO:0000256" key="1">
    <source>
        <dbReference type="ARBA" id="ARBA00004613"/>
    </source>
</evidence>
<feature type="domain" description="Subtilisin-like protease fibronectin type-III" evidence="6">
    <location>
        <begin position="503"/>
        <end position="604"/>
    </location>
</feature>
<feature type="domain" description="Peptidase S8/S53" evidence="5">
    <location>
        <begin position="13"/>
        <end position="387"/>
    </location>
</feature>
<organism evidence="7 8">
    <name type="scientific">Morella rubra</name>
    <name type="common">Chinese bayberry</name>
    <dbReference type="NCBI Taxonomy" id="262757"/>
    <lineage>
        <taxon>Eukaryota</taxon>
        <taxon>Viridiplantae</taxon>
        <taxon>Streptophyta</taxon>
        <taxon>Embryophyta</taxon>
        <taxon>Tracheophyta</taxon>
        <taxon>Spermatophyta</taxon>
        <taxon>Magnoliopsida</taxon>
        <taxon>eudicotyledons</taxon>
        <taxon>Gunneridae</taxon>
        <taxon>Pentapetalae</taxon>
        <taxon>rosids</taxon>
        <taxon>fabids</taxon>
        <taxon>Fagales</taxon>
        <taxon>Myricaceae</taxon>
        <taxon>Morella</taxon>
    </lineage>
</organism>
<comment type="similarity">
    <text evidence="2 4">Belongs to the peptidase S8 family.</text>
</comment>
<dbReference type="GO" id="GO:0005576">
    <property type="term" value="C:extracellular region"/>
    <property type="evidence" value="ECO:0007669"/>
    <property type="project" value="UniProtKB-SubCell"/>
</dbReference>
<dbReference type="Pfam" id="PF00082">
    <property type="entry name" value="Peptidase_S8"/>
    <property type="match status" value="1"/>
</dbReference>
<evidence type="ECO:0000256" key="4">
    <source>
        <dbReference type="PROSITE-ProRule" id="PRU01240"/>
    </source>
</evidence>
<evidence type="ECO:0000256" key="2">
    <source>
        <dbReference type="ARBA" id="ARBA00011073"/>
    </source>
</evidence>
<protein>
    <submittedName>
        <fullName evidence="7">Subtilisin-like protease</fullName>
    </submittedName>
</protein>
<dbReference type="PROSITE" id="PS51892">
    <property type="entry name" value="SUBTILASE"/>
    <property type="match status" value="1"/>
</dbReference>
<keyword evidence="3" id="KW-0732">Signal</keyword>
<comment type="caution">
    <text evidence="7">The sequence shown here is derived from an EMBL/GenBank/DDBJ whole genome shotgun (WGS) entry which is preliminary data.</text>
</comment>
<dbReference type="OrthoDB" id="206201at2759"/>
<evidence type="ECO:0000313" key="7">
    <source>
        <dbReference type="EMBL" id="KAB1211885.1"/>
    </source>
</evidence>
<evidence type="ECO:0000256" key="3">
    <source>
        <dbReference type="ARBA" id="ARBA00022729"/>
    </source>
</evidence>
<keyword evidence="7" id="KW-0645">Protease</keyword>
<dbReference type="InterPro" id="IPR036852">
    <property type="entry name" value="Peptidase_S8/S53_dom_sf"/>
</dbReference>
<comment type="subcellular location">
    <subcellularLocation>
        <location evidence="1">Secreted</location>
    </subcellularLocation>
</comment>
<dbReference type="InterPro" id="IPR000209">
    <property type="entry name" value="Peptidase_S8/S53_dom"/>
</dbReference>
<dbReference type="EMBL" id="RXIC02000023">
    <property type="protein sequence ID" value="KAB1211885.1"/>
    <property type="molecule type" value="Genomic_DNA"/>
</dbReference>
<dbReference type="AlphaFoldDB" id="A0A6A1VH22"/>
<dbReference type="GO" id="GO:0006508">
    <property type="term" value="P:proteolysis"/>
    <property type="evidence" value="ECO:0007669"/>
    <property type="project" value="UniProtKB-KW"/>
</dbReference>
<dbReference type="Gene3D" id="3.50.30.30">
    <property type="match status" value="1"/>
</dbReference>
<keyword evidence="8" id="KW-1185">Reference proteome</keyword>
<evidence type="ECO:0000313" key="8">
    <source>
        <dbReference type="Proteomes" id="UP000516437"/>
    </source>
</evidence>
<dbReference type="SUPFAM" id="SSF52743">
    <property type="entry name" value="Subtilisin-like"/>
    <property type="match status" value="1"/>
</dbReference>
<dbReference type="CDD" id="cd02120">
    <property type="entry name" value="PA_subtilisin_like"/>
    <property type="match status" value="1"/>
</dbReference>
<keyword evidence="7" id="KW-0378">Hydrolase</keyword>
<dbReference type="InterPro" id="IPR041469">
    <property type="entry name" value="Subtilisin-like_FN3"/>
</dbReference>
<proteinExistence type="inferred from homology"/>
<sequence length="619" mass="66724">MGYTGLWPASNYGEDVIVGVIDTGIWPASESFKDTGMTAKIPQKWNGICQVGQDFNSSMCNAKLIGARYFNKGVLRKNPNIKISMNSARDTNGNGTHVSSIVAGNYVNGASFFGYAPGIAKGVAPKARLAIYKAIWDEGAYSFDCFEAIDQAISDGVDVISLSLSTEKAGLDEELLAKATFAAMKKGVLVSAAAGNSIENDFTTLFHGYPWILTVTASTTDRWFSGTLKLGHGVDFVGWTIFPGSGPTGYLPLEYGKISSACDKPINLSALSILVCQDGGNVPIQKLIDNLAHANVKGAIIVTKNPIFVEIGRIKSMDCPCLLIDKSDEGVLFSFIKVAVRPLASLIFQQTSIGAKGTPIVASVAKRGPSHSCPCILKPNVMAPGSLVLGAWPPNTQLTGASCAHSKWSPAAIRSAIMTTAHVPFDNTHNPIQGSDGRNLQVASPLAMGAGQIDPNRALDPGFIYDAGREDYMNLLCSMNFNENQIFQITGSKNYNCSNRSHDLNYPSFMIIYRSKEVSLVRKFQRIVTNVGQDVVTYKAKVKGPDGSTRIVVSPQTLSFTKKNEKKSYTLTIAYSGNKKGAVAFGELVWFEEKGSRTVRSPIVLIAYDVHRMMRTGLC</sequence>
<comment type="caution">
    <text evidence="4">Lacks conserved residue(s) required for the propagation of feature annotation.</text>
</comment>
<dbReference type="Gene3D" id="3.40.50.200">
    <property type="entry name" value="Peptidase S8/S53 domain"/>
    <property type="match status" value="2"/>
</dbReference>
<name>A0A6A1VH22_9ROSI</name>
<reference evidence="7 8" key="1">
    <citation type="journal article" date="2019" name="Plant Biotechnol. J.">
        <title>The red bayberry genome and genetic basis of sex determination.</title>
        <authorList>
            <person name="Jia H.M."/>
            <person name="Jia H.J."/>
            <person name="Cai Q.L."/>
            <person name="Wang Y."/>
            <person name="Zhao H.B."/>
            <person name="Yang W.F."/>
            <person name="Wang G.Y."/>
            <person name="Li Y.H."/>
            <person name="Zhan D.L."/>
            <person name="Shen Y.T."/>
            <person name="Niu Q.F."/>
            <person name="Chang L."/>
            <person name="Qiu J."/>
            <person name="Zhao L."/>
            <person name="Xie H.B."/>
            <person name="Fu W.Y."/>
            <person name="Jin J."/>
            <person name="Li X.W."/>
            <person name="Jiao Y."/>
            <person name="Zhou C.C."/>
            <person name="Tu T."/>
            <person name="Chai C.Y."/>
            <person name="Gao J.L."/>
            <person name="Fan L.J."/>
            <person name="van de Weg E."/>
            <person name="Wang J.Y."/>
            <person name="Gao Z.S."/>
        </authorList>
    </citation>
    <scope>NUCLEOTIDE SEQUENCE [LARGE SCALE GENOMIC DNA]</scope>
    <source>
        <tissue evidence="7">Leaves</tissue>
    </source>
</reference>